<reference evidence="2 3" key="1">
    <citation type="submission" date="2014-09" db="EMBL/GenBank/DDBJ databases">
        <authorList>
            <person name="Grob C."/>
            <person name="Taubert M."/>
            <person name="Howat A.M."/>
            <person name="Burns O.J."/>
            <person name="Dixon J.L."/>
            <person name="Chen Y."/>
            <person name="Murrell J.C."/>
        </authorList>
    </citation>
    <scope>NUCLEOTIDE SEQUENCE [LARGE SCALE GENOMIC DNA]</scope>
    <source>
        <strain evidence="2">L4</strain>
    </source>
</reference>
<dbReference type="CDD" id="cd07756">
    <property type="entry name" value="CYTH-like_Pase_CHAD"/>
    <property type="match status" value="1"/>
</dbReference>
<dbReference type="Pfam" id="PF01928">
    <property type="entry name" value="CYTH"/>
    <property type="match status" value="1"/>
</dbReference>
<dbReference type="RefSeq" id="WP_036311573.1">
    <property type="nucleotide sequence ID" value="NZ_JRQD01000001.1"/>
</dbReference>
<protein>
    <submittedName>
        <fullName evidence="2">Adenylate cyclase</fullName>
        <ecNumber evidence="2">4.6.1.1</ecNumber>
    </submittedName>
</protein>
<evidence type="ECO:0000313" key="3">
    <source>
        <dbReference type="Proteomes" id="UP000029999"/>
    </source>
</evidence>
<evidence type="ECO:0000313" key="2">
    <source>
        <dbReference type="EMBL" id="KGM08071.1"/>
    </source>
</evidence>
<dbReference type="GO" id="GO:0004016">
    <property type="term" value="F:adenylate cyclase activity"/>
    <property type="evidence" value="ECO:0007669"/>
    <property type="project" value="UniProtKB-EC"/>
</dbReference>
<dbReference type="GO" id="GO:0050355">
    <property type="term" value="F:inorganic triphosphate phosphatase activity"/>
    <property type="evidence" value="ECO:0007669"/>
    <property type="project" value="InterPro"/>
</dbReference>
<dbReference type="PANTHER" id="PTHR39569">
    <property type="entry name" value="INORGANIC TRIPHOSPHATASE"/>
    <property type="match status" value="1"/>
</dbReference>
<gene>
    <name evidence="2" type="ORF">LP43_0494</name>
</gene>
<dbReference type="PROSITE" id="PS51707">
    <property type="entry name" value="CYTH"/>
    <property type="match status" value="1"/>
</dbReference>
<proteinExistence type="predicted"/>
<dbReference type="Gene3D" id="2.40.320.10">
    <property type="entry name" value="Hypothetical Protein Pfu-838710-001"/>
    <property type="match status" value="1"/>
</dbReference>
<dbReference type="InterPro" id="IPR039013">
    <property type="entry name" value="YgiF"/>
</dbReference>
<comment type="caution">
    <text evidence="2">The sequence shown here is derived from an EMBL/GenBank/DDBJ whole genome shotgun (WGS) entry which is preliminary data.</text>
</comment>
<dbReference type="InterPro" id="IPR023577">
    <property type="entry name" value="CYTH_domain"/>
</dbReference>
<dbReference type="AlphaFoldDB" id="A0A0A0BJA4"/>
<dbReference type="Proteomes" id="UP000029999">
    <property type="component" value="Unassembled WGS sequence"/>
</dbReference>
<organism evidence="2 3">
    <name type="scientific">Methylophaga thiooxydans</name>
    <dbReference type="NCBI Taxonomy" id="392484"/>
    <lineage>
        <taxon>Bacteria</taxon>
        <taxon>Pseudomonadati</taxon>
        <taxon>Pseudomonadota</taxon>
        <taxon>Gammaproteobacteria</taxon>
        <taxon>Thiotrichales</taxon>
        <taxon>Piscirickettsiaceae</taxon>
        <taxon>Methylophaga</taxon>
    </lineage>
</organism>
<dbReference type="EC" id="4.6.1.1" evidence="2"/>
<accession>A0A0A0BJA4</accession>
<dbReference type="GO" id="GO:0046872">
    <property type="term" value="F:metal ion binding"/>
    <property type="evidence" value="ECO:0007669"/>
    <property type="project" value="TreeGrafter"/>
</dbReference>
<dbReference type="SMART" id="SM01118">
    <property type="entry name" value="CYTH"/>
    <property type="match status" value="1"/>
</dbReference>
<dbReference type="EMBL" id="JRQD01000001">
    <property type="protein sequence ID" value="KGM08071.1"/>
    <property type="molecule type" value="Genomic_DNA"/>
</dbReference>
<dbReference type="STRING" id="392484.LP43_0494"/>
<keyword evidence="2" id="KW-0456">Lyase</keyword>
<sequence>MSLEQEIKLKVMQEAELDLSALTWLTALLASQPYKQHLVSTYFDTADRALMQFGVGLRLRQVDSQWLQTVKCRGEAQDGLHQRKEWEHKLAGPAFDEGLLAETDLAPLIDNKAVWQAIKPVFTTDFERVVMPLQLEDGTQVEMAYDRGVVKAGDKQQNIHEIELELKQGDIHKCQQLAASLKRSLALEYSDISKAEQGYIVSQLVEK</sequence>
<dbReference type="SUPFAM" id="SSF55154">
    <property type="entry name" value="CYTH-like phosphatases"/>
    <property type="match status" value="1"/>
</dbReference>
<name>A0A0A0BJA4_9GAMM</name>
<feature type="domain" description="CYTH" evidence="1">
    <location>
        <begin position="4"/>
        <end position="205"/>
    </location>
</feature>
<dbReference type="InterPro" id="IPR033469">
    <property type="entry name" value="CYTH-like_dom_sf"/>
</dbReference>
<dbReference type="PANTHER" id="PTHR39569:SF1">
    <property type="entry name" value="INORGANIC TRIPHOSPHATASE"/>
    <property type="match status" value="1"/>
</dbReference>
<evidence type="ECO:0000259" key="1">
    <source>
        <dbReference type="PROSITE" id="PS51707"/>
    </source>
</evidence>